<dbReference type="EMBL" id="JBDODL010003970">
    <property type="protein sequence ID" value="MES1922888.1"/>
    <property type="molecule type" value="Genomic_DNA"/>
</dbReference>
<accession>A0ABV2AT91</accession>
<evidence type="ECO:0000313" key="1">
    <source>
        <dbReference type="EMBL" id="MES1922888.1"/>
    </source>
</evidence>
<dbReference type="Proteomes" id="UP001439008">
    <property type="component" value="Unassembled WGS sequence"/>
</dbReference>
<comment type="caution">
    <text evidence="1">The sequence shown here is derived from an EMBL/GenBank/DDBJ whole genome shotgun (WGS) entry which is preliminary data.</text>
</comment>
<keyword evidence="2" id="KW-1185">Reference proteome</keyword>
<name>A0ABV2AT91_9EUKA</name>
<reference evidence="1 2" key="1">
    <citation type="journal article" date="2024" name="BMC Biol.">
        <title>Comparative genomics of Ascetosporea gives new insight into the evolutionary basis for animal parasitism in Rhizaria.</title>
        <authorList>
            <person name="Hiltunen Thoren M."/>
            <person name="Onut-Brannstrom I."/>
            <person name="Alfjorden A."/>
            <person name="Peckova H."/>
            <person name="Swords F."/>
            <person name="Hooper C."/>
            <person name="Holzer A.S."/>
            <person name="Bass D."/>
            <person name="Burki F."/>
        </authorList>
    </citation>
    <scope>NUCLEOTIDE SEQUENCE [LARGE SCALE GENOMIC DNA]</scope>
    <source>
        <strain evidence="1">20-A016</strain>
    </source>
</reference>
<sequence length="63" mass="7531">MVKKSKERITAQTLNKTSYCLDEPANVVDNNTEDKCTVFQRRTLEQKSIDTYKNRRKRQRHKS</sequence>
<protein>
    <submittedName>
        <fullName evidence="1">Uncharacterized protein</fullName>
    </submittedName>
</protein>
<evidence type="ECO:0000313" key="2">
    <source>
        <dbReference type="Proteomes" id="UP001439008"/>
    </source>
</evidence>
<organism evidence="1 2">
    <name type="scientific">Bonamia ostreae</name>
    <dbReference type="NCBI Taxonomy" id="126728"/>
    <lineage>
        <taxon>Eukaryota</taxon>
        <taxon>Sar</taxon>
        <taxon>Rhizaria</taxon>
        <taxon>Endomyxa</taxon>
        <taxon>Ascetosporea</taxon>
        <taxon>Haplosporida</taxon>
        <taxon>Bonamia</taxon>
    </lineage>
</organism>
<gene>
    <name evidence="1" type="ORF">MHBO_004417</name>
</gene>
<proteinExistence type="predicted"/>